<dbReference type="InterPro" id="IPR004104">
    <property type="entry name" value="Gfo/Idh/MocA-like_OxRdtase_C"/>
</dbReference>
<dbReference type="AlphaFoldDB" id="A0A127Q437"/>
<name>A0A127Q437_9BURK</name>
<protein>
    <submittedName>
        <fullName evidence="5">Oxidoreductase, NAD-binding Rossmann fold family protein</fullName>
    </submittedName>
</protein>
<dbReference type="Pfam" id="PF01408">
    <property type="entry name" value="GFO_IDH_MocA"/>
    <property type="match status" value="1"/>
</dbReference>
<feature type="domain" description="Gfo/Idh/MocA-like oxidoreductase N-terminal" evidence="3">
    <location>
        <begin position="7"/>
        <end position="123"/>
    </location>
</feature>
<evidence type="ECO:0000313" key="7">
    <source>
        <dbReference type="Proteomes" id="UP000074561"/>
    </source>
</evidence>
<dbReference type="InterPro" id="IPR000683">
    <property type="entry name" value="Gfo/Idh/MocA-like_OxRdtase_N"/>
</dbReference>
<dbReference type="STRING" id="279113.CPter91_2503"/>
<sequence length="334" mass="35769">MTNLAIDVAVFGAGRIGKIHAGNLVLQPGANLKYVSDINTQAAQELAQQHGAQVADIDSVLADASIGAVLIASSTDTHADLIMRAAAAGKAIFCEKPVDLTLERAKACARAVADAGVTCMIGFQRRFDPTFSALKTRLAAGEIGDPEMLIVTSRDPGAPPVSYIKSSGGIFKDMLIHDFDIFRWILEDEAVSISATGSCLTDPAIAEAGDIDCAAVTIRSRRGRLCQINTSRRAAYGYDQRFEVLGSKGMLQAGNHKPTEVVAAGAHHVSQDKPEHFFLERYRAAYASEIAHFFDAVVNRAAVRTTIEDGVKALELAEAATLSWRENRTIELAK</sequence>
<dbReference type="Gene3D" id="3.40.50.720">
    <property type="entry name" value="NAD(P)-binding Rossmann-like Domain"/>
    <property type="match status" value="1"/>
</dbReference>
<reference evidence="7 8" key="1">
    <citation type="submission" date="2015-11" db="EMBL/GenBank/DDBJ databases">
        <title>Exploring the genomic traits of fungus-feeding bacterial genus Collimonas.</title>
        <authorList>
            <person name="Song C."/>
            <person name="Schmidt R."/>
            <person name="de Jager V."/>
            <person name="Krzyzanowska D."/>
            <person name="Jongedijk E."/>
            <person name="Cankar K."/>
            <person name="Beekwilder J."/>
            <person name="van Veen A."/>
            <person name="de Boer W."/>
            <person name="van Veen J.A."/>
            <person name="Garbeva P."/>
        </authorList>
    </citation>
    <scope>NUCLEOTIDE SEQUENCE [LARGE SCALE GENOMIC DNA]</scope>
    <source>
        <strain evidence="6 8">Ter291</strain>
        <strain evidence="5 7">Ter91</strain>
    </source>
</reference>
<dbReference type="Proteomes" id="UP000074914">
    <property type="component" value="Chromosome"/>
</dbReference>
<keyword evidence="2" id="KW-0560">Oxidoreductase</keyword>
<evidence type="ECO:0000256" key="1">
    <source>
        <dbReference type="ARBA" id="ARBA00010928"/>
    </source>
</evidence>
<dbReference type="Proteomes" id="UP000074561">
    <property type="component" value="Chromosome"/>
</dbReference>
<dbReference type="KEGG" id="cpra:CPter91_2503"/>
<dbReference type="EMBL" id="CP013234">
    <property type="protein sequence ID" value="AMP04860.1"/>
    <property type="molecule type" value="Genomic_DNA"/>
</dbReference>
<dbReference type="GO" id="GO:0005737">
    <property type="term" value="C:cytoplasm"/>
    <property type="evidence" value="ECO:0007669"/>
    <property type="project" value="TreeGrafter"/>
</dbReference>
<dbReference type="InterPro" id="IPR030827">
    <property type="entry name" value="Myo_inos_IolG"/>
</dbReference>
<accession>A0A127Q437</accession>
<dbReference type="RefSeq" id="WP_061940326.1">
    <property type="nucleotide sequence ID" value="NZ_CP013234.1"/>
</dbReference>
<dbReference type="EMBL" id="CP013236">
    <property type="protein sequence ID" value="AMP15094.1"/>
    <property type="molecule type" value="Genomic_DNA"/>
</dbReference>
<evidence type="ECO:0000313" key="8">
    <source>
        <dbReference type="Proteomes" id="UP000074914"/>
    </source>
</evidence>
<dbReference type="OrthoDB" id="8565814at2"/>
<gene>
    <name evidence="6" type="ORF">CPter291_2842</name>
    <name evidence="5" type="ORF">CPter91_2503</name>
</gene>
<evidence type="ECO:0000256" key="2">
    <source>
        <dbReference type="ARBA" id="ARBA00023002"/>
    </source>
</evidence>
<dbReference type="NCBIfam" id="TIGR04380">
    <property type="entry name" value="myo_inos_iolG"/>
    <property type="match status" value="1"/>
</dbReference>
<organism evidence="5 7">
    <name type="scientific">Collimonas pratensis</name>
    <dbReference type="NCBI Taxonomy" id="279113"/>
    <lineage>
        <taxon>Bacteria</taxon>
        <taxon>Pseudomonadati</taxon>
        <taxon>Pseudomonadota</taxon>
        <taxon>Betaproteobacteria</taxon>
        <taxon>Burkholderiales</taxon>
        <taxon>Oxalobacteraceae</taxon>
        <taxon>Collimonas</taxon>
    </lineage>
</organism>
<dbReference type="GO" id="GO:0000166">
    <property type="term" value="F:nucleotide binding"/>
    <property type="evidence" value="ECO:0007669"/>
    <property type="project" value="InterPro"/>
</dbReference>
<evidence type="ECO:0000313" key="6">
    <source>
        <dbReference type="EMBL" id="AMP15094.1"/>
    </source>
</evidence>
<evidence type="ECO:0000259" key="4">
    <source>
        <dbReference type="Pfam" id="PF02894"/>
    </source>
</evidence>
<dbReference type="PATRIC" id="fig|279113.10.peg.2841"/>
<dbReference type="GO" id="GO:0016491">
    <property type="term" value="F:oxidoreductase activity"/>
    <property type="evidence" value="ECO:0007669"/>
    <property type="project" value="UniProtKB-KW"/>
</dbReference>
<feature type="domain" description="Gfo/Idh/MocA-like oxidoreductase C-terminal" evidence="4">
    <location>
        <begin position="135"/>
        <end position="332"/>
    </location>
</feature>
<evidence type="ECO:0000313" key="5">
    <source>
        <dbReference type="EMBL" id="AMP04860.1"/>
    </source>
</evidence>
<dbReference type="GO" id="GO:0006740">
    <property type="term" value="P:NADPH regeneration"/>
    <property type="evidence" value="ECO:0007669"/>
    <property type="project" value="TreeGrafter"/>
</dbReference>
<dbReference type="InterPro" id="IPR036291">
    <property type="entry name" value="NAD(P)-bd_dom_sf"/>
</dbReference>
<proteinExistence type="inferred from homology"/>
<dbReference type="PANTHER" id="PTHR42840:SF3">
    <property type="entry name" value="BINDING ROSSMANN FOLD OXIDOREDUCTASE, PUTATIVE (AFU_ORTHOLOGUE AFUA_2G10240)-RELATED"/>
    <property type="match status" value="1"/>
</dbReference>
<keyword evidence="8" id="KW-1185">Reference proteome</keyword>
<dbReference type="Pfam" id="PF02894">
    <property type="entry name" value="GFO_IDH_MocA_C"/>
    <property type="match status" value="1"/>
</dbReference>
<dbReference type="PANTHER" id="PTHR42840">
    <property type="entry name" value="NAD(P)-BINDING ROSSMANN-FOLD SUPERFAMILY PROTEIN-RELATED"/>
    <property type="match status" value="1"/>
</dbReference>
<dbReference type="SUPFAM" id="SSF51735">
    <property type="entry name" value="NAD(P)-binding Rossmann-fold domains"/>
    <property type="match status" value="1"/>
</dbReference>
<dbReference type="SUPFAM" id="SSF55347">
    <property type="entry name" value="Glyceraldehyde-3-phosphate dehydrogenase-like, C-terminal domain"/>
    <property type="match status" value="1"/>
</dbReference>
<comment type="similarity">
    <text evidence="1">Belongs to the Gfo/Idh/MocA family.</text>
</comment>
<evidence type="ECO:0000259" key="3">
    <source>
        <dbReference type="Pfam" id="PF01408"/>
    </source>
</evidence>
<dbReference type="Gene3D" id="3.30.360.10">
    <property type="entry name" value="Dihydrodipicolinate Reductase, domain 2"/>
    <property type="match status" value="1"/>
</dbReference>